<gene>
    <name evidence="2" type="ORF">PSACC_02554</name>
</gene>
<dbReference type="EMBL" id="MTSL01000168">
    <property type="protein sequence ID" value="PJF17613.1"/>
    <property type="molecule type" value="Genomic_DNA"/>
</dbReference>
<keyword evidence="1" id="KW-0472">Membrane</keyword>
<feature type="transmembrane region" description="Helical" evidence="1">
    <location>
        <begin position="18"/>
        <end position="42"/>
    </location>
</feature>
<proteinExistence type="predicted"/>
<keyword evidence="1" id="KW-0812">Transmembrane</keyword>
<dbReference type="AlphaFoldDB" id="A0A2H9TIN4"/>
<protein>
    <submittedName>
        <fullName evidence="2">Uncharacterized protein</fullName>
    </submittedName>
</protein>
<evidence type="ECO:0000313" key="2">
    <source>
        <dbReference type="EMBL" id="PJF17613.1"/>
    </source>
</evidence>
<organism evidence="2 3">
    <name type="scientific">Paramicrosporidium saccamoebae</name>
    <dbReference type="NCBI Taxonomy" id="1246581"/>
    <lineage>
        <taxon>Eukaryota</taxon>
        <taxon>Fungi</taxon>
        <taxon>Fungi incertae sedis</taxon>
        <taxon>Cryptomycota</taxon>
        <taxon>Cryptomycota incertae sedis</taxon>
        <taxon>Paramicrosporidium</taxon>
    </lineage>
</organism>
<accession>A0A2H9TIN4</accession>
<name>A0A2H9TIN4_9FUNG</name>
<keyword evidence="3" id="KW-1185">Reference proteome</keyword>
<keyword evidence="1" id="KW-1133">Transmembrane helix</keyword>
<evidence type="ECO:0000313" key="3">
    <source>
        <dbReference type="Proteomes" id="UP000240830"/>
    </source>
</evidence>
<dbReference type="Proteomes" id="UP000240830">
    <property type="component" value="Unassembled WGS sequence"/>
</dbReference>
<feature type="transmembrane region" description="Helical" evidence="1">
    <location>
        <begin position="62"/>
        <end position="80"/>
    </location>
</feature>
<comment type="caution">
    <text evidence="2">The sequence shown here is derived from an EMBL/GenBank/DDBJ whole genome shotgun (WGS) entry which is preliminary data.</text>
</comment>
<evidence type="ECO:0000256" key="1">
    <source>
        <dbReference type="SAM" id="Phobius"/>
    </source>
</evidence>
<reference evidence="2 3" key="1">
    <citation type="submission" date="2016-10" db="EMBL/GenBank/DDBJ databases">
        <title>The genome of Paramicrosporidium saccamoebae is the missing link in understanding Cryptomycota and Microsporidia evolution.</title>
        <authorList>
            <person name="Quandt C.A."/>
            <person name="Beaudet D."/>
            <person name="Corsaro D."/>
            <person name="Michel R."/>
            <person name="Corradi N."/>
            <person name="James T."/>
        </authorList>
    </citation>
    <scope>NUCLEOTIDE SEQUENCE [LARGE SCALE GENOMIC DNA]</scope>
    <source>
        <strain evidence="2 3">KSL3</strain>
    </source>
</reference>
<sequence length="108" mass="11136">MATRKSISDVLNEHFNPAALFCATSTAIGLVGGFTAGGITAVMTNRIETPMARPHILRSTRLFGLVGLVSGVVGAGVILVRGKDDYWNRAVSGCAGGAALGLARTLCF</sequence>